<dbReference type="AlphaFoldDB" id="X0YI28"/>
<evidence type="ECO:0000313" key="1">
    <source>
        <dbReference type="EMBL" id="GAG46847.1"/>
    </source>
</evidence>
<sequence length="141" mass="17156">MPLQPEHIANFFDEDVDAKFKTELLELLRERIDRLCFKECEIDRIQCTLTPLCTRRTLLKIRLLNGLTLEDQPNFCYSVHKNIIFRDFRNKTVIYKPNDAYLYLIDFFDVFFHGDYRKLNKFFSKEDFKEANKIFRDRINN</sequence>
<reference evidence="1" key="1">
    <citation type="journal article" date="2014" name="Front. Microbiol.">
        <title>High frequency of phylogenetically diverse reductive dehalogenase-homologous genes in deep subseafloor sedimentary metagenomes.</title>
        <authorList>
            <person name="Kawai M."/>
            <person name="Futagami T."/>
            <person name="Toyoda A."/>
            <person name="Takaki Y."/>
            <person name="Nishi S."/>
            <person name="Hori S."/>
            <person name="Arai W."/>
            <person name="Tsubouchi T."/>
            <person name="Morono Y."/>
            <person name="Uchiyama I."/>
            <person name="Ito T."/>
            <person name="Fujiyama A."/>
            <person name="Inagaki F."/>
            <person name="Takami H."/>
        </authorList>
    </citation>
    <scope>NUCLEOTIDE SEQUENCE</scope>
    <source>
        <strain evidence="1">Expedition CK06-06</strain>
    </source>
</reference>
<organism evidence="1">
    <name type="scientific">marine sediment metagenome</name>
    <dbReference type="NCBI Taxonomy" id="412755"/>
    <lineage>
        <taxon>unclassified sequences</taxon>
        <taxon>metagenomes</taxon>
        <taxon>ecological metagenomes</taxon>
    </lineage>
</organism>
<protein>
    <submittedName>
        <fullName evidence="1">Uncharacterized protein</fullName>
    </submittedName>
</protein>
<proteinExistence type="predicted"/>
<name>X0YI28_9ZZZZ</name>
<feature type="non-terminal residue" evidence="1">
    <location>
        <position position="141"/>
    </location>
</feature>
<accession>X0YI28</accession>
<comment type="caution">
    <text evidence="1">The sequence shown here is derived from an EMBL/GenBank/DDBJ whole genome shotgun (WGS) entry which is preliminary data.</text>
</comment>
<gene>
    <name evidence="1" type="ORF">S01H1_76813</name>
</gene>
<dbReference type="EMBL" id="BARS01051589">
    <property type="protein sequence ID" value="GAG46847.1"/>
    <property type="molecule type" value="Genomic_DNA"/>
</dbReference>